<comment type="similarity">
    <text evidence="1 5 6">Belongs to the EF-Ts family.</text>
</comment>
<dbReference type="Pfam" id="PF00889">
    <property type="entry name" value="EF_TS"/>
    <property type="match status" value="1"/>
</dbReference>
<dbReference type="Gene3D" id="1.10.8.10">
    <property type="entry name" value="DNA helicase RuvA subunit, C-terminal domain"/>
    <property type="match status" value="1"/>
</dbReference>
<evidence type="ECO:0000256" key="6">
    <source>
        <dbReference type="RuleBase" id="RU000642"/>
    </source>
</evidence>
<evidence type="ECO:0000313" key="10">
    <source>
        <dbReference type="Proteomes" id="UP001156664"/>
    </source>
</evidence>
<dbReference type="EMBL" id="BSOJ01000015">
    <property type="protein sequence ID" value="GLR26332.1"/>
    <property type="molecule type" value="Genomic_DNA"/>
</dbReference>
<gene>
    <name evidence="5 9" type="primary">tsf</name>
    <name evidence="9" type="ORF">GCM10007875_14220</name>
</gene>
<dbReference type="PANTHER" id="PTHR11741:SF0">
    <property type="entry name" value="ELONGATION FACTOR TS, MITOCHONDRIAL"/>
    <property type="match status" value="1"/>
</dbReference>
<comment type="caution">
    <text evidence="9">The sequence shown here is derived from an EMBL/GenBank/DDBJ whole genome shotgun (WGS) entry which is preliminary data.</text>
</comment>
<evidence type="ECO:0000256" key="3">
    <source>
        <dbReference type="ARBA" id="ARBA00022768"/>
    </source>
</evidence>
<evidence type="ECO:0000313" key="9">
    <source>
        <dbReference type="EMBL" id="GLR26332.1"/>
    </source>
</evidence>
<evidence type="ECO:0000256" key="5">
    <source>
        <dbReference type="HAMAP-Rule" id="MF_00050"/>
    </source>
</evidence>
<name>A0ABQ5YSB6_9BURK</name>
<dbReference type="Gene3D" id="3.30.479.20">
    <property type="entry name" value="Elongation factor Ts, dimerisation domain"/>
    <property type="match status" value="2"/>
</dbReference>
<evidence type="ECO:0000256" key="2">
    <source>
        <dbReference type="ARBA" id="ARBA00016956"/>
    </source>
</evidence>
<proteinExistence type="inferred from homology"/>
<dbReference type="InterPro" id="IPR036402">
    <property type="entry name" value="EF-Ts_dimer_sf"/>
</dbReference>
<dbReference type="CDD" id="cd14275">
    <property type="entry name" value="UBA_EF-Ts"/>
    <property type="match status" value="1"/>
</dbReference>
<feature type="domain" description="Translation elongation factor EFTs/EF1B dimerisation" evidence="8">
    <location>
        <begin position="73"/>
        <end position="272"/>
    </location>
</feature>
<dbReference type="InterPro" id="IPR001816">
    <property type="entry name" value="Transl_elong_EFTs/EF1B"/>
</dbReference>
<evidence type="ECO:0000259" key="8">
    <source>
        <dbReference type="Pfam" id="PF00889"/>
    </source>
</evidence>
<dbReference type="HAMAP" id="MF_00050">
    <property type="entry name" value="EF_Ts"/>
    <property type="match status" value="1"/>
</dbReference>
<evidence type="ECO:0000256" key="7">
    <source>
        <dbReference type="RuleBase" id="RU000643"/>
    </source>
</evidence>
<dbReference type="Gene3D" id="1.10.286.20">
    <property type="match status" value="1"/>
</dbReference>
<evidence type="ECO:0000256" key="1">
    <source>
        <dbReference type="ARBA" id="ARBA00005532"/>
    </source>
</evidence>
<dbReference type="InterPro" id="IPR014039">
    <property type="entry name" value="Transl_elong_EFTs/EF1B_dimer"/>
</dbReference>
<dbReference type="NCBIfam" id="TIGR00116">
    <property type="entry name" value="tsf"/>
    <property type="match status" value="1"/>
</dbReference>
<keyword evidence="5" id="KW-0963">Cytoplasm</keyword>
<dbReference type="RefSeq" id="WP_284280885.1">
    <property type="nucleotide sequence ID" value="NZ_BSOJ01000015.1"/>
</dbReference>
<dbReference type="SUPFAM" id="SSF54713">
    <property type="entry name" value="Elongation factor Ts (EF-Ts), dimerisation domain"/>
    <property type="match status" value="2"/>
</dbReference>
<feature type="region of interest" description="Involved in Mg(2+) ion dislocation from EF-Tu" evidence="5">
    <location>
        <begin position="82"/>
        <end position="85"/>
    </location>
</feature>
<keyword evidence="4 5" id="KW-0648">Protein biosynthesis</keyword>
<dbReference type="InterPro" id="IPR009060">
    <property type="entry name" value="UBA-like_sf"/>
</dbReference>
<dbReference type="SUPFAM" id="SSF46934">
    <property type="entry name" value="UBA-like"/>
    <property type="match status" value="1"/>
</dbReference>
<comment type="function">
    <text evidence="5 6">Associates with the EF-Tu.GDP complex and induces the exchange of GDP to GTP. It remains bound to the aminoacyl-tRNA.EF-Tu.GTP complex up to the GTP hydrolysis stage on the ribosome.</text>
</comment>
<dbReference type="InterPro" id="IPR018101">
    <property type="entry name" value="Transl_elong_Ts_CS"/>
</dbReference>
<keyword evidence="10" id="KW-1185">Reference proteome</keyword>
<protein>
    <recommendedName>
        <fullName evidence="2 5">Elongation factor Ts</fullName>
        <shortName evidence="5">EF-Ts</shortName>
    </recommendedName>
</protein>
<dbReference type="Proteomes" id="UP001156664">
    <property type="component" value="Unassembled WGS sequence"/>
</dbReference>
<dbReference type="PROSITE" id="PS01127">
    <property type="entry name" value="EF_TS_2"/>
    <property type="match status" value="1"/>
</dbReference>
<evidence type="ECO:0000256" key="4">
    <source>
        <dbReference type="ARBA" id="ARBA00022917"/>
    </source>
</evidence>
<reference evidence="10" key="1">
    <citation type="journal article" date="2019" name="Int. J. Syst. Evol. Microbiol.">
        <title>The Global Catalogue of Microorganisms (GCM) 10K type strain sequencing project: providing services to taxonomists for standard genome sequencing and annotation.</title>
        <authorList>
            <consortium name="The Broad Institute Genomics Platform"/>
            <consortium name="The Broad Institute Genome Sequencing Center for Infectious Disease"/>
            <person name="Wu L."/>
            <person name="Ma J."/>
        </authorList>
    </citation>
    <scope>NUCLEOTIDE SEQUENCE [LARGE SCALE GENOMIC DNA]</scope>
    <source>
        <strain evidence="10">NBRC 105857</strain>
    </source>
</reference>
<dbReference type="PANTHER" id="PTHR11741">
    <property type="entry name" value="ELONGATION FACTOR TS"/>
    <property type="match status" value="1"/>
</dbReference>
<dbReference type="GO" id="GO:0003746">
    <property type="term" value="F:translation elongation factor activity"/>
    <property type="evidence" value="ECO:0007669"/>
    <property type="project" value="UniProtKB-KW"/>
</dbReference>
<sequence length="294" mass="31256">MAEITAALVKELRVKTDAPMMECKKALTEADGDLDKAEEILRVKLGSKASKASTRVTAEGLVGIYIDAEGKLGSIVEVNCETDFVAKNDDFIQFVANVSKLVADKAPADVAALSELPLGEGTVESIRTALIGKIGENMSVRRFSRVQAQGRLTSYIHGGKIGVLVDYTGADENVGKDVAMHIAATKPKALHESGVPQEDIDRERSVAKAKAEESGKPADIAGKMVEGSVKKFLKEVALLSQPFVKDDKQTVEAMLKSNNSAVNGFHLYIVGEGIEKKVNDFAAEVAAQAAAAAR</sequence>
<comment type="subcellular location">
    <subcellularLocation>
        <location evidence="5 7">Cytoplasm</location>
    </subcellularLocation>
</comment>
<keyword evidence="3 5" id="KW-0251">Elongation factor</keyword>
<organism evidence="9 10">
    <name type="scientific">Limnobacter litoralis</name>
    <dbReference type="NCBI Taxonomy" id="481366"/>
    <lineage>
        <taxon>Bacteria</taxon>
        <taxon>Pseudomonadati</taxon>
        <taxon>Pseudomonadota</taxon>
        <taxon>Betaproteobacteria</taxon>
        <taxon>Burkholderiales</taxon>
        <taxon>Burkholderiaceae</taxon>
        <taxon>Limnobacter</taxon>
    </lineage>
</organism>
<accession>A0ABQ5YSB6</accession>